<protein>
    <submittedName>
        <fullName evidence="2">Hemerythrin domain-containing protein</fullName>
    </submittedName>
</protein>
<feature type="domain" description="Hemerythrin-like" evidence="1">
    <location>
        <begin position="21"/>
        <end position="132"/>
    </location>
</feature>
<proteinExistence type="predicted"/>
<sequence length="166" mass="19045">MANIGSKPNTKFRGDPAIFGTLVEDHDHHRQLIAQIEETKGASETRKKLFAELTAEIKGHAAAEEQALWSTVLRKPEITEDGRHAVAEHKEMDDLLEELAETDMSSSGWLLRFKKVKEEYLHHIKEEEQELFVSVEKKLTKNDKTYMDSVFKKRKAAEKEKVKKAS</sequence>
<reference evidence="2 3" key="1">
    <citation type="submission" date="2024-03" db="EMBL/GenBank/DDBJ databases">
        <title>Complete genome of BD2.</title>
        <authorList>
            <person name="Cao G."/>
        </authorList>
    </citation>
    <scope>NUCLEOTIDE SEQUENCE [LARGE SCALE GENOMIC DNA]</scope>
    <source>
        <strain evidence="2 3">BD2</strain>
    </source>
</reference>
<dbReference type="EMBL" id="CP148074">
    <property type="protein sequence ID" value="WXL26571.1"/>
    <property type="molecule type" value="Genomic_DNA"/>
</dbReference>
<evidence type="ECO:0000313" key="3">
    <source>
        <dbReference type="Proteomes" id="UP001476583"/>
    </source>
</evidence>
<dbReference type="PANTHER" id="PTHR35585:SF1">
    <property type="entry name" value="HHE DOMAIN PROTEIN (AFU_ORTHOLOGUE AFUA_4G00730)"/>
    <property type="match status" value="1"/>
</dbReference>
<dbReference type="CDD" id="cd12108">
    <property type="entry name" value="Hr-like"/>
    <property type="match status" value="1"/>
</dbReference>
<keyword evidence="3" id="KW-1185">Reference proteome</keyword>
<evidence type="ECO:0000259" key="1">
    <source>
        <dbReference type="Pfam" id="PF01814"/>
    </source>
</evidence>
<evidence type="ECO:0000313" key="2">
    <source>
        <dbReference type="EMBL" id="WXL26571.1"/>
    </source>
</evidence>
<dbReference type="Proteomes" id="UP001476583">
    <property type="component" value="Chromosome"/>
</dbReference>
<organism evidence="2 3">
    <name type="scientific">Ectopseudomonas mendocina</name>
    <name type="common">Pseudomonas mendocina</name>
    <dbReference type="NCBI Taxonomy" id="300"/>
    <lineage>
        <taxon>Bacteria</taxon>
        <taxon>Pseudomonadati</taxon>
        <taxon>Pseudomonadota</taxon>
        <taxon>Gammaproteobacteria</taxon>
        <taxon>Pseudomonadales</taxon>
        <taxon>Pseudomonadaceae</taxon>
        <taxon>Ectopseudomonas</taxon>
    </lineage>
</organism>
<name>A0ABZ2RPI9_ECTME</name>
<dbReference type="InterPro" id="IPR012312">
    <property type="entry name" value="Hemerythrin-like"/>
</dbReference>
<accession>A0ABZ2RPI9</accession>
<dbReference type="Gene3D" id="1.20.120.520">
    <property type="entry name" value="nmb1532 protein domain like"/>
    <property type="match status" value="1"/>
</dbReference>
<dbReference type="PANTHER" id="PTHR35585">
    <property type="entry name" value="HHE DOMAIN PROTEIN (AFU_ORTHOLOGUE AFUA_4G00730)"/>
    <property type="match status" value="1"/>
</dbReference>
<gene>
    <name evidence="2" type="ORF">WG219_03585</name>
</gene>
<dbReference type="Pfam" id="PF01814">
    <property type="entry name" value="Hemerythrin"/>
    <property type="match status" value="1"/>
</dbReference>